<dbReference type="Pfam" id="PF13707">
    <property type="entry name" value="RloB"/>
    <property type="match status" value="1"/>
</dbReference>
<dbReference type="EMBL" id="QRZA01000032">
    <property type="protein sequence ID" value="RGV31484.1"/>
    <property type="molecule type" value="Genomic_DNA"/>
</dbReference>
<organism evidence="2 4">
    <name type="scientific">Butyricimonas virosa</name>
    <dbReference type="NCBI Taxonomy" id="544645"/>
    <lineage>
        <taxon>Bacteria</taxon>
        <taxon>Pseudomonadati</taxon>
        <taxon>Bacteroidota</taxon>
        <taxon>Bacteroidia</taxon>
        <taxon>Bacteroidales</taxon>
        <taxon>Odoribacteraceae</taxon>
        <taxon>Butyricimonas</taxon>
    </lineage>
</organism>
<evidence type="ECO:0000313" key="2">
    <source>
        <dbReference type="EMBL" id="RGV31484.1"/>
    </source>
</evidence>
<dbReference type="GeneID" id="93096677"/>
<reference evidence="4 5" key="1">
    <citation type="submission" date="2018-08" db="EMBL/GenBank/DDBJ databases">
        <title>A genome reference for cultivated species of the human gut microbiota.</title>
        <authorList>
            <person name="Zou Y."/>
            <person name="Xue W."/>
            <person name="Luo G."/>
        </authorList>
    </citation>
    <scope>NUCLEOTIDE SEQUENCE [LARGE SCALE GENOMIC DNA]</scope>
    <source>
        <strain evidence="2 4">AF14-49</strain>
        <strain evidence="3 5">OF02-7</strain>
    </source>
</reference>
<evidence type="ECO:0000313" key="1">
    <source>
        <dbReference type="EMBL" id="QRO50511.1"/>
    </source>
</evidence>
<keyword evidence="6" id="KW-1185">Reference proteome</keyword>
<protein>
    <submittedName>
        <fullName evidence="2">RloB domain-containing protein</fullName>
    </submittedName>
</protein>
<dbReference type="EMBL" id="CP069450">
    <property type="protein sequence ID" value="QRO50511.1"/>
    <property type="molecule type" value="Genomic_DNA"/>
</dbReference>
<name>A0A412WVU8_9BACT</name>
<dbReference type="OrthoDB" id="1366690at2"/>
<evidence type="ECO:0000313" key="6">
    <source>
        <dbReference type="Proteomes" id="UP000654720"/>
    </source>
</evidence>
<dbReference type="RefSeq" id="WP_027200702.1">
    <property type="nucleotide sequence ID" value="NZ_CAJKXH010000009.1"/>
</dbReference>
<reference evidence="1 6" key="2">
    <citation type="submission" date="2021-02" db="EMBL/GenBank/DDBJ databases">
        <title>FDA dAtabase for Regulatory Grade micrObial Sequences (FDA-ARGOS): Supporting development and validation of Infectious Disease Dx tests.</title>
        <authorList>
            <person name="Carlson P."/>
            <person name="Fischbach M."/>
            <person name="Hastie J."/>
            <person name="Bilen M."/>
            <person name="Cheng A."/>
            <person name="Tallon L."/>
            <person name="Sadzewicz L."/>
            <person name="Zhao X."/>
            <person name="Boylan J."/>
            <person name="Ott S."/>
            <person name="Bowen H."/>
            <person name="Vavikolanu K."/>
            <person name="Mehta A."/>
            <person name="Aluvathingal J."/>
            <person name="Nadendla S."/>
            <person name="Yan Y."/>
            <person name="Sichtig H."/>
        </authorList>
    </citation>
    <scope>NUCLEOTIDE SEQUENCE [LARGE SCALE GENOMIC DNA]</scope>
    <source>
        <strain evidence="1 6">FDAARGOS_1229</strain>
    </source>
</reference>
<dbReference type="Proteomes" id="UP000283589">
    <property type="component" value="Unassembled WGS sequence"/>
</dbReference>
<evidence type="ECO:0000313" key="5">
    <source>
        <dbReference type="Proteomes" id="UP000286063"/>
    </source>
</evidence>
<dbReference type="STRING" id="1121130.GCA_000519105_01913"/>
<dbReference type="EMBL" id="QSCR01000070">
    <property type="protein sequence ID" value="RGY10675.1"/>
    <property type="molecule type" value="Genomic_DNA"/>
</dbReference>
<evidence type="ECO:0000313" key="3">
    <source>
        <dbReference type="EMBL" id="RGY10675.1"/>
    </source>
</evidence>
<evidence type="ECO:0000313" key="4">
    <source>
        <dbReference type="Proteomes" id="UP000283589"/>
    </source>
</evidence>
<proteinExistence type="predicted"/>
<sequence>MRTRAIRTTIAVIGEGPTEKYYLKSLEGIIHAQVKPMIPNHATSMLELERRIEQCIDDGYNMIFCLIDMDNKKEGRNRENYLRLKTKYHQKTITRKRQGTESLVRFFENERCLEIWFLFHFKYTTQPFNNSNELTKELERICNYEKTEDFLSRKCKGLHHFLLANGGNFDKAIDNSEKSLLSKLKEGREHTYSEMADFFHEVMKN</sequence>
<dbReference type="Proteomes" id="UP000654720">
    <property type="component" value="Chromosome"/>
</dbReference>
<dbReference type="InterPro" id="IPR025591">
    <property type="entry name" value="RloB"/>
</dbReference>
<accession>A0A412WVU8</accession>
<dbReference type="AlphaFoldDB" id="A0A412WVU8"/>
<gene>
    <name evidence="2" type="ORF">DWW18_17400</name>
    <name evidence="3" type="ORF">DXA50_20185</name>
    <name evidence="1" type="ORF">I6J59_02435</name>
</gene>
<dbReference type="Proteomes" id="UP000286063">
    <property type="component" value="Unassembled WGS sequence"/>
</dbReference>